<reference evidence="1 2" key="1">
    <citation type="journal article" date="2019" name="Environ. Microbiol.">
        <title>Species interactions and distinct microbial communities in high Arctic permafrost affected cryosols are associated with the CH4 and CO2 gas fluxes.</title>
        <authorList>
            <person name="Altshuler I."/>
            <person name="Hamel J."/>
            <person name="Turney S."/>
            <person name="Magnuson E."/>
            <person name="Levesque R."/>
            <person name="Greer C."/>
            <person name="Whyte L.G."/>
        </authorList>
    </citation>
    <scope>NUCLEOTIDE SEQUENCE [LARGE SCALE GENOMIC DNA]</scope>
    <source>
        <strain evidence="1 2">S9.2P</strain>
    </source>
</reference>
<gene>
    <name evidence="1" type="ORF">EAH73_18715</name>
</gene>
<dbReference type="OrthoDB" id="645813at2"/>
<protein>
    <recommendedName>
        <fullName evidence="3">Thioredoxin family protein</fullName>
    </recommendedName>
</protein>
<dbReference type="EMBL" id="RCYZ01000008">
    <property type="protein sequence ID" value="TPG63082.1"/>
    <property type="molecule type" value="Genomic_DNA"/>
</dbReference>
<accession>A0A502GNI9</accession>
<evidence type="ECO:0000313" key="1">
    <source>
        <dbReference type="EMBL" id="TPG63082.1"/>
    </source>
</evidence>
<proteinExistence type="predicted"/>
<dbReference type="SUPFAM" id="SSF52833">
    <property type="entry name" value="Thioredoxin-like"/>
    <property type="match status" value="1"/>
</dbReference>
<dbReference type="Gene3D" id="3.40.30.10">
    <property type="entry name" value="Glutaredoxin"/>
    <property type="match status" value="1"/>
</dbReference>
<organism evidence="1 2">
    <name type="scientific">Hymenobacter nivis</name>
    <dbReference type="NCBI Taxonomy" id="1850093"/>
    <lineage>
        <taxon>Bacteria</taxon>
        <taxon>Pseudomonadati</taxon>
        <taxon>Bacteroidota</taxon>
        <taxon>Cytophagia</taxon>
        <taxon>Cytophagales</taxon>
        <taxon>Hymenobacteraceae</taxon>
        <taxon>Hymenobacter</taxon>
    </lineage>
</organism>
<dbReference type="AlphaFoldDB" id="A0A502GNI9"/>
<dbReference type="InterPro" id="IPR036249">
    <property type="entry name" value="Thioredoxin-like_sf"/>
</dbReference>
<dbReference type="RefSeq" id="WP_140468963.1">
    <property type="nucleotide sequence ID" value="NZ_RCYZ01000008.1"/>
</dbReference>
<comment type="caution">
    <text evidence="1">The sequence shown here is derived from an EMBL/GenBank/DDBJ whole genome shotgun (WGS) entry which is preliminary data.</text>
</comment>
<name>A0A502GNI9_9BACT</name>
<evidence type="ECO:0000313" key="2">
    <source>
        <dbReference type="Proteomes" id="UP000317646"/>
    </source>
</evidence>
<sequence length="470" mass="52396">MKYIVLCLWIFWSALGPLRAQGIRFEKDSLTQVFAKAQQQNKPVFLLLSPPPAPANLPPAVRAERNKSGLNAPAVADKLNQAFLSKELVFGSAEMGAAARRYNVTTYPTYLYFGPDGNLLYRRFGNTSNEEQYLKDVAAAQQAQQDPQNLSHLAAAFQRGDRDTAVLKRYLLKRRSLRLPPEPAVLDAYARQLPAKAFYQPAEVLFILESGPVVGGSAFQLSHLSQKLIDSLYRVLPLPRRVAINNLIINTTMAQAAATKDRSTAERGANFARSTWTNDYISGARNYDRNMLAFYQNVKDTTAYLQQAVSYYERYYFNLPADSVKKALAALQAFRQRQPALLQRLDSAARRGPAGGPPPAGAPGRIVRTVAVVGPPASFLQELNNGAWAIYQTGTRNKNYLSHAVAWSKRTVDLDPAAYNNDTLAHLLYRIGFYAEAEARQQRAVELARQEKIAAAPYQQVLDQIRKRTL</sequence>
<keyword evidence="2" id="KW-1185">Reference proteome</keyword>
<evidence type="ECO:0008006" key="3">
    <source>
        <dbReference type="Google" id="ProtNLM"/>
    </source>
</evidence>
<dbReference type="Proteomes" id="UP000317646">
    <property type="component" value="Unassembled WGS sequence"/>
</dbReference>